<sequence length="72" mass="8297">MKYFIAEKEEEEGEEEEEEEEEKEKEKERGDGRGRRRLDLGLIAYTGLTMRGLLRILGTMGVSYLSLGEPSE</sequence>
<protein>
    <submittedName>
        <fullName evidence="2">Uncharacterized protein</fullName>
    </submittedName>
</protein>
<dbReference type="EMBL" id="JAUDFV010000074">
    <property type="protein sequence ID" value="KAL2734267.1"/>
    <property type="molecule type" value="Genomic_DNA"/>
</dbReference>
<dbReference type="AlphaFoldDB" id="A0ABD2BNB3"/>
<evidence type="ECO:0000256" key="1">
    <source>
        <dbReference type="SAM" id="MobiDB-lite"/>
    </source>
</evidence>
<gene>
    <name evidence="2" type="ORF">V1478_003965</name>
</gene>
<proteinExistence type="predicted"/>
<evidence type="ECO:0000313" key="2">
    <source>
        <dbReference type="EMBL" id="KAL2734267.1"/>
    </source>
</evidence>
<evidence type="ECO:0000313" key="3">
    <source>
        <dbReference type="Proteomes" id="UP001607302"/>
    </source>
</evidence>
<organism evidence="2 3">
    <name type="scientific">Vespula squamosa</name>
    <name type="common">Southern yellow jacket</name>
    <name type="synonym">Wasp</name>
    <dbReference type="NCBI Taxonomy" id="30214"/>
    <lineage>
        <taxon>Eukaryota</taxon>
        <taxon>Metazoa</taxon>
        <taxon>Ecdysozoa</taxon>
        <taxon>Arthropoda</taxon>
        <taxon>Hexapoda</taxon>
        <taxon>Insecta</taxon>
        <taxon>Pterygota</taxon>
        <taxon>Neoptera</taxon>
        <taxon>Endopterygota</taxon>
        <taxon>Hymenoptera</taxon>
        <taxon>Apocrita</taxon>
        <taxon>Aculeata</taxon>
        <taxon>Vespoidea</taxon>
        <taxon>Vespidae</taxon>
        <taxon>Vespinae</taxon>
        <taxon>Vespula</taxon>
    </lineage>
</organism>
<comment type="caution">
    <text evidence="2">The sequence shown here is derived from an EMBL/GenBank/DDBJ whole genome shotgun (WGS) entry which is preliminary data.</text>
</comment>
<dbReference type="Proteomes" id="UP001607302">
    <property type="component" value="Unassembled WGS sequence"/>
</dbReference>
<keyword evidence="3" id="KW-1185">Reference proteome</keyword>
<feature type="region of interest" description="Disordered" evidence="1">
    <location>
        <begin position="1"/>
        <end position="32"/>
    </location>
</feature>
<feature type="compositionally biased region" description="Acidic residues" evidence="1">
    <location>
        <begin position="8"/>
        <end position="23"/>
    </location>
</feature>
<name>A0ABD2BNB3_VESSQ</name>
<reference evidence="2 3" key="1">
    <citation type="journal article" date="2024" name="Ann. Entomol. Soc. Am.">
        <title>Genomic analyses of the southern and eastern yellowjacket wasps (Hymenoptera: Vespidae) reveal evolutionary signatures of social life.</title>
        <authorList>
            <person name="Catto M.A."/>
            <person name="Caine P.B."/>
            <person name="Orr S.E."/>
            <person name="Hunt B.G."/>
            <person name="Goodisman M.A.D."/>
        </authorList>
    </citation>
    <scope>NUCLEOTIDE SEQUENCE [LARGE SCALE GENOMIC DNA]</scope>
    <source>
        <strain evidence="2">233</strain>
        <tissue evidence="2">Head and thorax</tissue>
    </source>
</reference>
<accession>A0ABD2BNB3</accession>